<dbReference type="RefSeq" id="WP_211306889.1">
    <property type="nucleotide sequence ID" value="NZ_CP080624.1"/>
</dbReference>
<comment type="cofactor">
    <cofactor evidence="15">
        <name>Zn(2+)</name>
        <dbReference type="ChEBI" id="CHEBI:29105"/>
    </cofactor>
    <text evidence="15">Binds 2 Zn(2+) ions per homotetramer.</text>
</comment>
<organism evidence="18 19">
    <name type="scientific">Acidiferrobacter thiooxydans</name>
    <dbReference type="NCBI Taxonomy" id="163359"/>
    <lineage>
        <taxon>Bacteria</taxon>
        <taxon>Pseudomonadati</taxon>
        <taxon>Pseudomonadota</taxon>
        <taxon>Gammaproteobacteria</taxon>
        <taxon>Acidiferrobacterales</taxon>
        <taxon>Acidiferrobacteraceae</taxon>
        <taxon>Acidiferrobacter</taxon>
    </lineage>
</organism>
<evidence type="ECO:0000256" key="13">
    <source>
        <dbReference type="ARBA" id="ARBA00022884"/>
    </source>
</evidence>
<dbReference type="GO" id="GO:0000287">
    <property type="term" value="F:magnesium ion binding"/>
    <property type="evidence" value="ECO:0007669"/>
    <property type="project" value="UniProtKB-UniRule"/>
</dbReference>
<dbReference type="Pfam" id="PF20833">
    <property type="entry name" value="RNase_E_G_Thio"/>
    <property type="match status" value="1"/>
</dbReference>
<dbReference type="SUPFAM" id="SSF50249">
    <property type="entry name" value="Nucleic acid-binding proteins"/>
    <property type="match status" value="1"/>
</dbReference>
<sequence length="739" mass="81826">MKRMLFNATHSEELRVAIVDGQKLIDLDIESANYQQKKGNIYKARVTRVEPSLEAAFVDYGAERQGFLPLKEISRSYFNGAENKGTQGPVRIKDVIREGQEIVVQIEKEERGNKGAALTSFISLAGRYLVLMPNNPKGGGISRRIEGEERAELRDTMAQLRLPDDYSVIIRTAGIGKSVEELQWDLDYLVQLWDAITRASEDQPAAFLIYQESSLVIRAIRDYLRSDIGEILIDNQDIYERALKFMQQVMPQNVGKLKLYEDEIPLFSRYQIEHQIESAFSREVHLESGGAVVFDHTEALVTIDVNSARATRGSDIEETALNTNLEAAEEIARQLRIRDLGGLIVIDFIDMTPTRNQRAVETRLSEALKADRARVQVGRISRFGLLEMSRQRLRPSLGESNSLTCPRCEGTGHIRSVPSSALQILRFIQEEAMKENTAALHVHLPLATATFLLNEKRHEISGIESRLGTPITIVPSIDLETPHYRIKRLKAEEIEAERIAPSYLIPLEVEPEEPSRPSNPIMERPAVGQLAPIAPPRPEAANPPPPAPANGLIRSFLHRLLGGSNTPAPTQAPAAAESAPTAPTARPARPPRRAATGRNRPPAKAPAETRERPREVAPEKGERSERAGDRPADKGDRPARPRGHRARRGGRGRHGSERGDTTAASPESASGNQMTATADTPAPSGEPMRDTAPVQDRGAYPLPATPEPAVHQEPAVRRPEEPEARPVRETERQEAPSDE</sequence>
<evidence type="ECO:0000313" key="19">
    <source>
        <dbReference type="Proteomes" id="UP000253250"/>
    </source>
</evidence>
<dbReference type="NCBIfam" id="TIGR00757">
    <property type="entry name" value="RNaseEG"/>
    <property type="match status" value="1"/>
</dbReference>
<dbReference type="GO" id="GO:0000049">
    <property type="term" value="F:tRNA binding"/>
    <property type="evidence" value="ECO:0007669"/>
    <property type="project" value="UniProtKB-KW"/>
</dbReference>
<dbReference type="Gene3D" id="3.40.1260.20">
    <property type="entry name" value="Ribonuclease E, catalytic domain"/>
    <property type="match status" value="1"/>
</dbReference>
<dbReference type="Proteomes" id="UP000253250">
    <property type="component" value="Unassembled WGS sequence"/>
</dbReference>
<keyword evidence="15" id="KW-0820">tRNA-binding</keyword>
<keyword evidence="2 15" id="KW-1003">Cell membrane</keyword>
<keyword evidence="3 15" id="KW-0963">Cytoplasm</keyword>
<evidence type="ECO:0000256" key="6">
    <source>
        <dbReference type="ARBA" id="ARBA00022694"/>
    </source>
</evidence>
<feature type="compositionally biased region" description="Basic and acidic residues" evidence="16">
    <location>
        <begin position="714"/>
        <end position="739"/>
    </location>
</feature>
<feature type="compositionally biased region" description="Low complexity" evidence="16">
    <location>
        <begin position="566"/>
        <end position="602"/>
    </location>
</feature>
<keyword evidence="19" id="KW-1185">Reference proteome</keyword>
<comment type="caution">
    <text evidence="18">The sequence shown here is derived from an EMBL/GenBank/DDBJ whole genome shotgun (WGS) entry which is preliminary data.</text>
</comment>
<feature type="binding site" evidence="15">
    <location>
        <position position="347"/>
    </location>
    <ligand>
        <name>Mg(2+)</name>
        <dbReference type="ChEBI" id="CHEBI:18420"/>
        <note>catalytic</note>
    </ligand>
</feature>
<feature type="compositionally biased region" description="Pro residues" evidence="16">
    <location>
        <begin position="533"/>
        <end position="548"/>
    </location>
</feature>
<feature type="region of interest" description="Disordered" evidence="16">
    <location>
        <begin position="531"/>
        <end position="739"/>
    </location>
</feature>
<comment type="cofactor">
    <cofactor evidence="15">
        <name>Mg(2+)</name>
        <dbReference type="ChEBI" id="CHEBI:18420"/>
    </cofactor>
    <text evidence="15">Binds 1 Mg(2+) ion per subunit.</text>
</comment>
<dbReference type="PROSITE" id="PS50126">
    <property type="entry name" value="S1"/>
    <property type="match status" value="1"/>
</dbReference>
<dbReference type="Pfam" id="PF10150">
    <property type="entry name" value="RNase_E_G"/>
    <property type="match status" value="1"/>
</dbReference>
<dbReference type="PANTHER" id="PTHR30001:SF1">
    <property type="entry name" value="RIBONUCLEASE E_G-LIKE PROTEIN, CHLOROPLASTIC"/>
    <property type="match status" value="1"/>
</dbReference>
<dbReference type="InterPro" id="IPR004659">
    <property type="entry name" value="RNase_E/G"/>
</dbReference>
<keyword evidence="4 15" id="KW-0997">Cell inner membrane</keyword>
<reference evidence="18 19" key="1">
    <citation type="submission" date="2018-02" db="EMBL/GenBank/DDBJ databases">
        <title>Insights into the biology of acidophilic members of the Acidiferrobacteraceae family derived from comparative genomic analyses.</title>
        <authorList>
            <person name="Issotta F."/>
            <person name="Thyssen C."/>
            <person name="Mena C."/>
            <person name="Moya A."/>
            <person name="Bellenberg S."/>
            <person name="Sproer C."/>
            <person name="Covarrubias P.C."/>
            <person name="Sand W."/>
            <person name="Quatrini R."/>
            <person name="Vera M."/>
        </authorList>
    </citation>
    <scope>NUCLEOTIDE SEQUENCE [LARGE SCALE GENOMIC DNA]</scope>
    <source>
        <strain evidence="19">m-1</strain>
    </source>
</reference>
<keyword evidence="15" id="KW-0862">Zinc</keyword>
<evidence type="ECO:0000256" key="16">
    <source>
        <dbReference type="SAM" id="MobiDB-lite"/>
    </source>
</evidence>
<keyword evidence="13 15" id="KW-0694">RNA-binding</keyword>
<keyword evidence="14 15" id="KW-0472">Membrane</keyword>
<accession>A0A368HFF6</accession>
<dbReference type="GO" id="GO:0008270">
    <property type="term" value="F:zinc ion binding"/>
    <property type="evidence" value="ECO:0007669"/>
    <property type="project" value="UniProtKB-UniRule"/>
</dbReference>
<evidence type="ECO:0000256" key="7">
    <source>
        <dbReference type="ARBA" id="ARBA00022722"/>
    </source>
</evidence>
<dbReference type="SMART" id="SM00316">
    <property type="entry name" value="S1"/>
    <property type="match status" value="1"/>
</dbReference>
<dbReference type="GO" id="GO:0019843">
    <property type="term" value="F:rRNA binding"/>
    <property type="evidence" value="ECO:0007669"/>
    <property type="project" value="UniProtKB-KW"/>
</dbReference>
<dbReference type="GO" id="GO:0006364">
    <property type="term" value="P:rRNA processing"/>
    <property type="evidence" value="ECO:0007669"/>
    <property type="project" value="UniProtKB-UniRule"/>
</dbReference>
<protein>
    <recommendedName>
        <fullName evidence="15">Ribonuclease E</fullName>
        <shortName evidence="15">RNase E</shortName>
        <ecNumber evidence="15">3.1.26.12</ecNumber>
    </recommendedName>
</protein>
<name>A0A368HFF6_9GAMM</name>
<evidence type="ECO:0000256" key="5">
    <source>
        <dbReference type="ARBA" id="ARBA00022552"/>
    </source>
</evidence>
<evidence type="ECO:0000256" key="1">
    <source>
        <dbReference type="ARBA" id="ARBA00005663"/>
    </source>
</evidence>
<dbReference type="CDD" id="cd04453">
    <property type="entry name" value="S1_RNase_E"/>
    <property type="match status" value="1"/>
</dbReference>
<dbReference type="Pfam" id="PF00575">
    <property type="entry name" value="S1"/>
    <property type="match status" value="1"/>
</dbReference>
<dbReference type="GO" id="GO:0005737">
    <property type="term" value="C:cytoplasm"/>
    <property type="evidence" value="ECO:0007669"/>
    <property type="project" value="UniProtKB-SubCell"/>
</dbReference>
<feature type="compositionally biased region" description="Basic and acidic residues" evidence="16">
    <location>
        <begin position="607"/>
        <end position="639"/>
    </location>
</feature>
<keyword evidence="5 15" id="KW-0698">rRNA processing</keyword>
<proteinExistence type="inferred from homology"/>
<keyword evidence="8 15" id="KW-0479">Metal-binding</keyword>
<evidence type="ECO:0000256" key="3">
    <source>
        <dbReference type="ARBA" id="ARBA00022490"/>
    </source>
</evidence>
<dbReference type="AlphaFoldDB" id="A0A368HFF6"/>
<comment type="subunit">
    <text evidence="15">Component of the RNA degradosome, which is a multiprotein complex involved in RNA processing and mRNA degradation. Within the RNA degradosome, RNase E assembles into a homotetramer formed by a dimer of dimers.</text>
</comment>
<dbReference type="InterPro" id="IPR012340">
    <property type="entry name" value="NA-bd_OB-fold"/>
</dbReference>
<comment type="similarity">
    <text evidence="15">Belongs to the RNase E/G family. RNase E subfamily.</text>
</comment>
<comment type="catalytic activity">
    <reaction evidence="15">
        <text>Endonucleolytic cleavage of single-stranded RNA in A- and U-rich regions.</text>
        <dbReference type="EC" id="3.1.26.12"/>
    </reaction>
</comment>
<dbReference type="InterPro" id="IPR003029">
    <property type="entry name" value="S1_domain"/>
</dbReference>
<evidence type="ECO:0000259" key="17">
    <source>
        <dbReference type="PROSITE" id="PS50126"/>
    </source>
</evidence>
<keyword evidence="6 15" id="KW-0819">tRNA processing</keyword>
<dbReference type="EMBL" id="PSYR01000002">
    <property type="protein sequence ID" value="RCN57176.1"/>
    <property type="molecule type" value="Genomic_DNA"/>
</dbReference>
<dbReference type="EC" id="3.1.26.12" evidence="15"/>
<feature type="binding site" evidence="15">
    <location>
        <position position="408"/>
    </location>
    <ligand>
        <name>Zn(2+)</name>
        <dbReference type="ChEBI" id="CHEBI:29105"/>
        <note>ligand shared between dimeric partners</note>
    </ligand>
</feature>
<dbReference type="InterPro" id="IPR028878">
    <property type="entry name" value="RNase_E"/>
</dbReference>
<feature type="binding site" evidence="15">
    <location>
        <position position="405"/>
    </location>
    <ligand>
        <name>Zn(2+)</name>
        <dbReference type="ChEBI" id="CHEBI:29105"/>
        <note>ligand shared between dimeric partners</note>
    </ligand>
</feature>
<feature type="binding site" evidence="15">
    <location>
        <position position="304"/>
    </location>
    <ligand>
        <name>Mg(2+)</name>
        <dbReference type="ChEBI" id="CHEBI:18420"/>
        <note>catalytic</note>
    </ligand>
</feature>
<dbReference type="InterPro" id="IPR019307">
    <property type="entry name" value="RNA-bd_AU-1/RNase_E/G"/>
</dbReference>
<feature type="domain" description="S1 motif" evidence="17">
    <location>
        <begin position="39"/>
        <end position="127"/>
    </location>
</feature>
<evidence type="ECO:0000256" key="14">
    <source>
        <dbReference type="ARBA" id="ARBA00023136"/>
    </source>
</evidence>
<dbReference type="GO" id="GO:0009898">
    <property type="term" value="C:cytoplasmic side of plasma membrane"/>
    <property type="evidence" value="ECO:0007669"/>
    <property type="project" value="UniProtKB-UniRule"/>
</dbReference>
<evidence type="ECO:0000256" key="4">
    <source>
        <dbReference type="ARBA" id="ARBA00022519"/>
    </source>
</evidence>
<dbReference type="InterPro" id="IPR048583">
    <property type="entry name" value="RNase_E_G_thioredoxin-like"/>
</dbReference>
<comment type="similarity">
    <text evidence="1">Belongs to the RNase E/G family. RNase G subfamily.</text>
</comment>
<evidence type="ECO:0000256" key="10">
    <source>
        <dbReference type="ARBA" id="ARBA00022759"/>
    </source>
</evidence>
<dbReference type="PANTHER" id="PTHR30001">
    <property type="entry name" value="RIBONUCLEASE"/>
    <property type="match status" value="1"/>
</dbReference>
<keyword evidence="12 15" id="KW-0460">Magnesium</keyword>
<dbReference type="GO" id="GO:0008033">
    <property type="term" value="P:tRNA processing"/>
    <property type="evidence" value="ECO:0007669"/>
    <property type="project" value="UniProtKB-UniRule"/>
</dbReference>
<dbReference type="GO" id="GO:0008995">
    <property type="term" value="F:ribonuclease E activity"/>
    <property type="evidence" value="ECO:0007669"/>
    <property type="project" value="UniProtKB-EC"/>
</dbReference>
<dbReference type="GO" id="GO:0006402">
    <property type="term" value="P:mRNA catabolic process"/>
    <property type="evidence" value="ECO:0007669"/>
    <property type="project" value="UniProtKB-UniRule"/>
</dbReference>
<keyword evidence="9 15" id="KW-0699">rRNA-binding</keyword>
<comment type="function">
    <text evidence="15">Endoribonuclease that plays a central role in RNA processing and decay. Required for the maturation of 5S and 16S rRNAs and the majority of tRNAs. Also involved in the degradation of most mRNAs.</text>
</comment>
<evidence type="ECO:0000256" key="8">
    <source>
        <dbReference type="ARBA" id="ARBA00022723"/>
    </source>
</evidence>
<evidence type="ECO:0000256" key="9">
    <source>
        <dbReference type="ARBA" id="ARBA00022730"/>
    </source>
</evidence>
<keyword evidence="11 15" id="KW-0378">Hydrolase</keyword>
<feature type="compositionally biased region" description="Basic residues" evidence="16">
    <location>
        <begin position="640"/>
        <end position="653"/>
    </location>
</feature>
<dbReference type="Gene3D" id="2.40.50.140">
    <property type="entry name" value="Nucleic acid-binding proteins"/>
    <property type="match status" value="1"/>
</dbReference>
<comment type="subcellular location">
    <subcellularLocation>
        <location evidence="15">Cytoplasm</location>
    </subcellularLocation>
    <subcellularLocation>
        <location evidence="15">Cell inner membrane</location>
        <topology evidence="15">Peripheral membrane protein</topology>
        <orientation evidence="15">Cytoplasmic side</orientation>
    </subcellularLocation>
</comment>
<evidence type="ECO:0000256" key="15">
    <source>
        <dbReference type="HAMAP-Rule" id="MF_00970"/>
    </source>
</evidence>
<dbReference type="HAMAP" id="MF_00970">
    <property type="entry name" value="RNase_E"/>
    <property type="match status" value="1"/>
</dbReference>
<feature type="region of interest" description="Required for zinc-mediated homotetramerization and catalytic activity" evidence="15">
    <location>
        <begin position="405"/>
        <end position="408"/>
    </location>
</feature>
<gene>
    <name evidence="15" type="primary">rne</name>
    <name evidence="18" type="ORF">C4900_10375</name>
</gene>
<feature type="compositionally biased region" description="Polar residues" evidence="16">
    <location>
        <begin position="662"/>
        <end position="678"/>
    </location>
</feature>
<keyword evidence="7 15" id="KW-0540">Nuclease</keyword>
<keyword evidence="10 15" id="KW-0255">Endonuclease</keyword>
<evidence type="ECO:0000256" key="11">
    <source>
        <dbReference type="ARBA" id="ARBA00022801"/>
    </source>
</evidence>
<evidence type="ECO:0000313" key="18">
    <source>
        <dbReference type="EMBL" id="RCN57176.1"/>
    </source>
</evidence>
<evidence type="ECO:0000256" key="2">
    <source>
        <dbReference type="ARBA" id="ARBA00022475"/>
    </source>
</evidence>
<evidence type="ECO:0000256" key="12">
    <source>
        <dbReference type="ARBA" id="ARBA00022842"/>
    </source>
</evidence>